<dbReference type="GO" id="GO:0005886">
    <property type="term" value="C:plasma membrane"/>
    <property type="evidence" value="ECO:0007669"/>
    <property type="project" value="UniProtKB-SubCell"/>
</dbReference>
<dbReference type="EMBL" id="UOEI01000454">
    <property type="protein sequence ID" value="VAW06139.1"/>
    <property type="molecule type" value="Genomic_DNA"/>
</dbReference>
<evidence type="ECO:0000256" key="3">
    <source>
        <dbReference type="ARBA" id="ARBA00022475"/>
    </source>
</evidence>
<feature type="transmembrane region" description="Helical" evidence="10">
    <location>
        <begin position="75"/>
        <end position="93"/>
    </location>
</feature>
<dbReference type="GO" id="GO:1903806">
    <property type="term" value="P:L-isoleucine import across plasma membrane"/>
    <property type="evidence" value="ECO:0007669"/>
    <property type="project" value="TreeGrafter"/>
</dbReference>
<dbReference type="InterPro" id="IPR052157">
    <property type="entry name" value="BCAA_transport_permease"/>
</dbReference>
<dbReference type="GO" id="GO:0015808">
    <property type="term" value="P:L-alanine transport"/>
    <property type="evidence" value="ECO:0007669"/>
    <property type="project" value="TreeGrafter"/>
</dbReference>
<protein>
    <submittedName>
        <fullName evidence="11">High-affinity branched-chain amino acid transport system permease protein LivH (TC 3.A.1.4.1)</fullName>
    </submittedName>
</protein>
<dbReference type="GO" id="GO:0042941">
    <property type="term" value="P:D-alanine transmembrane transport"/>
    <property type="evidence" value="ECO:0007669"/>
    <property type="project" value="TreeGrafter"/>
</dbReference>
<evidence type="ECO:0000256" key="1">
    <source>
        <dbReference type="ARBA" id="ARBA00004651"/>
    </source>
</evidence>
<dbReference type="GO" id="GO:0005304">
    <property type="term" value="F:L-valine transmembrane transporter activity"/>
    <property type="evidence" value="ECO:0007669"/>
    <property type="project" value="TreeGrafter"/>
</dbReference>
<sequence length="398" mass="41677">DSFLWAVRVMAIFVTVWGTVGAIALGLEGNGLSAAAWKQLFISGIAQGSMYGLIALGYSMVYGVLGFINFAHGEVFMVGAMVGFFTANALFDVGLWEANFILSILIVLVVAMVTSTFTAVLIEKIAYRPLRNAPRLIPLITSIGISFFIQNAVQLLVGPAVKTYPAPPKWLSNPIDILGFRIPGTTVLVVVLAAVSMATLWLFVERSATGRAMRAVAEDKEIAALMGINVDRVIVMTFAVGGAMAGVAALLWALMFRSVSFITGFLPGIKAFTAAVLGGIGNIVGAMLGGILLGLFEGLGPNVVLRGLSWQIPTALAVVLLVAGGAAIAGGNFLHRKSMIVLGSASVLMSLVGFAGFTIVIPGLSQLKDVVAFTALVLVLIFKPAGLFGEQLGKEDRA</sequence>
<reference evidence="11" key="1">
    <citation type="submission" date="2018-06" db="EMBL/GenBank/DDBJ databases">
        <authorList>
            <person name="Zhirakovskaya E."/>
        </authorList>
    </citation>
    <scope>NUCLEOTIDE SEQUENCE</scope>
</reference>
<keyword evidence="7 10" id="KW-1133">Transmembrane helix</keyword>
<proteinExistence type="inferred from homology"/>
<evidence type="ECO:0000256" key="6">
    <source>
        <dbReference type="ARBA" id="ARBA00022970"/>
    </source>
</evidence>
<gene>
    <name evidence="11" type="ORF">MNBD_ACTINO01-850</name>
</gene>
<comment type="similarity">
    <text evidence="9">Belongs to the binding-protein-dependent transport system permease family. LivHM subfamily.</text>
</comment>
<evidence type="ECO:0000256" key="7">
    <source>
        <dbReference type="ARBA" id="ARBA00022989"/>
    </source>
</evidence>
<feature type="non-terminal residue" evidence="11">
    <location>
        <position position="1"/>
    </location>
</feature>
<dbReference type="InterPro" id="IPR001851">
    <property type="entry name" value="ABC_transp_permease"/>
</dbReference>
<evidence type="ECO:0000256" key="9">
    <source>
        <dbReference type="ARBA" id="ARBA00037998"/>
    </source>
</evidence>
<keyword evidence="8 10" id="KW-0472">Membrane</keyword>
<keyword evidence="2" id="KW-0813">Transport</keyword>
<feature type="transmembrane region" description="Helical" evidence="10">
    <location>
        <begin position="370"/>
        <end position="389"/>
    </location>
</feature>
<feature type="transmembrane region" description="Helical" evidence="10">
    <location>
        <begin position="137"/>
        <end position="157"/>
    </location>
</feature>
<feature type="transmembrane region" description="Helical" evidence="10">
    <location>
        <begin position="48"/>
        <end position="69"/>
    </location>
</feature>
<evidence type="ECO:0000313" key="11">
    <source>
        <dbReference type="EMBL" id="VAW06139.1"/>
    </source>
</evidence>
<evidence type="ECO:0000256" key="2">
    <source>
        <dbReference type="ARBA" id="ARBA00022448"/>
    </source>
</evidence>
<dbReference type="GO" id="GO:0015190">
    <property type="term" value="F:L-leucine transmembrane transporter activity"/>
    <property type="evidence" value="ECO:0007669"/>
    <property type="project" value="TreeGrafter"/>
</dbReference>
<name>A0A3B0T194_9ZZZZ</name>
<dbReference type="CDD" id="cd06582">
    <property type="entry name" value="TM_PBP1_LivH_like"/>
    <property type="match status" value="1"/>
</dbReference>
<feature type="transmembrane region" description="Helical" evidence="10">
    <location>
        <begin position="308"/>
        <end position="328"/>
    </location>
</feature>
<keyword evidence="4" id="KW-0997">Cell inner membrane</keyword>
<organism evidence="11">
    <name type="scientific">hydrothermal vent metagenome</name>
    <dbReference type="NCBI Taxonomy" id="652676"/>
    <lineage>
        <taxon>unclassified sequences</taxon>
        <taxon>metagenomes</taxon>
        <taxon>ecological metagenomes</taxon>
    </lineage>
</organism>
<keyword evidence="5 10" id="KW-0812">Transmembrane</keyword>
<dbReference type="Pfam" id="PF02653">
    <property type="entry name" value="BPD_transp_2"/>
    <property type="match status" value="1"/>
</dbReference>
<keyword evidence="6" id="KW-0029">Amino-acid transport</keyword>
<feature type="transmembrane region" description="Helical" evidence="10">
    <location>
        <begin position="340"/>
        <end position="364"/>
    </location>
</feature>
<dbReference type="PANTHER" id="PTHR11795:SF371">
    <property type="entry name" value="HIGH-AFFINITY BRANCHED-CHAIN AMINO ACID TRANSPORT SYSTEM PERMEASE PROTEIN LIVH"/>
    <property type="match status" value="1"/>
</dbReference>
<dbReference type="GO" id="GO:0015188">
    <property type="term" value="F:L-isoleucine transmembrane transporter activity"/>
    <property type="evidence" value="ECO:0007669"/>
    <property type="project" value="TreeGrafter"/>
</dbReference>
<evidence type="ECO:0000256" key="5">
    <source>
        <dbReference type="ARBA" id="ARBA00022692"/>
    </source>
</evidence>
<evidence type="ECO:0000256" key="8">
    <source>
        <dbReference type="ARBA" id="ARBA00023136"/>
    </source>
</evidence>
<feature type="transmembrane region" description="Helical" evidence="10">
    <location>
        <begin position="6"/>
        <end position="27"/>
    </location>
</feature>
<dbReference type="GO" id="GO:0015192">
    <property type="term" value="F:L-phenylalanine transmembrane transporter activity"/>
    <property type="evidence" value="ECO:0007669"/>
    <property type="project" value="TreeGrafter"/>
</dbReference>
<dbReference type="AlphaFoldDB" id="A0A3B0T194"/>
<keyword evidence="3" id="KW-1003">Cell membrane</keyword>
<accession>A0A3B0T194</accession>
<evidence type="ECO:0000256" key="10">
    <source>
        <dbReference type="SAM" id="Phobius"/>
    </source>
</evidence>
<feature type="transmembrane region" description="Helical" evidence="10">
    <location>
        <begin position="178"/>
        <end position="204"/>
    </location>
</feature>
<dbReference type="PANTHER" id="PTHR11795">
    <property type="entry name" value="BRANCHED-CHAIN AMINO ACID TRANSPORT SYSTEM PERMEASE PROTEIN LIVH"/>
    <property type="match status" value="1"/>
</dbReference>
<feature type="transmembrane region" description="Helical" evidence="10">
    <location>
        <begin position="233"/>
        <end position="254"/>
    </location>
</feature>
<feature type="transmembrane region" description="Helical" evidence="10">
    <location>
        <begin position="274"/>
        <end position="296"/>
    </location>
</feature>
<comment type="subcellular location">
    <subcellularLocation>
        <location evidence="1">Cell membrane</location>
        <topology evidence="1">Multi-pass membrane protein</topology>
    </subcellularLocation>
</comment>
<feature type="transmembrane region" description="Helical" evidence="10">
    <location>
        <begin position="100"/>
        <end position="122"/>
    </location>
</feature>
<evidence type="ECO:0000256" key="4">
    <source>
        <dbReference type="ARBA" id="ARBA00022519"/>
    </source>
</evidence>